<evidence type="ECO:0000313" key="1">
    <source>
        <dbReference type="EMBL" id="DAC79515.1"/>
    </source>
</evidence>
<dbReference type="GeneID" id="5955101"/>
<evidence type="ECO:0000313" key="2">
    <source>
        <dbReference type="EMBL" id="DAC79670.1"/>
    </source>
</evidence>
<evidence type="ECO:0000313" key="3">
    <source>
        <dbReference type="EMBL" id="DAC79718.1"/>
    </source>
</evidence>
<protein>
    <submittedName>
        <fullName evidence="2">Uncharacterized protein</fullName>
    </submittedName>
</protein>
<sequence>MFTVDETYDGFEFTLRNQTTASLTITRTKAWEIERHTSDGWEQVATEVGVAEGKTRTLDCGEAHSWHHALFEHPTLPSRKTTYLFENLSEGLYKFSVTGNLETGVEITRETQFEVQRQLPPQTKTDE</sequence>
<geneLocation type="plasmid" evidence="3">
    <name>pNRC200</name>
</geneLocation>
<accession>A0A510NAF2</accession>
<reference evidence="2" key="1">
    <citation type="journal article" date="2008" name="Genomics">
        <title>Evolution in the laboratory: the genome of Halobacterium salinarum strain R1 compared to that of strain NRC-1.</title>
        <authorList>
            <person name="Pfeiffer F."/>
            <person name="Schuster S.C."/>
            <person name="Broicher A."/>
            <person name="Falb M."/>
            <person name="Palm P."/>
            <person name="Rodewald K."/>
            <person name="Ruepp A."/>
            <person name="Soppa J."/>
            <person name="Tittor J."/>
            <person name="Oesterhelt D."/>
        </authorList>
    </citation>
    <scope>NUCLEOTIDE SEQUENCE</scope>
    <source>
        <strain evidence="2">NRC-1</strain>
        <plasmid evidence="2">pNRC100</plasmid>
        <plasmid evidence="3">pNRC200</plasmid>
    </source>
</reference>
<dbReference type="OrthoDB" id="168022at2157"/>
<reference evidence="2" key="2">
    <citation type="journal article" date="2015" name="Life">
        <title>A manual curation strategy to improve genome annotation: application to a set of haloarchael genomes.</title>
        <authorList>
            <person name="Pfeiffer F."/>
            <person name="Oesterhelt D."/>
        </authorList>
    </citation>
    <scope>NUCLEOTIDE SEQUENCE</scope>
    <source>
        <strain evidence="2">NRC-1</strain>
        <plasmid evidence="2">pNRC100</plasmid>
        <plasmid evidence="3">pNRC200</plasmid>
    </source>
</reference>
<dbReference type="EMBL" id="BK010831">
    <property type="protein sequence ID" value="DAC80036.1"/>
    <property type="molecule type" value="Genomic_DNA"/>
</dbReference>
<dbReference type="RefSeq" id="WP_012289550.1">
    <property type="nucleotide sequence ID" value="NC_001869.1"/>
</dbReference>
<name>A0A510NAF2_HALSA</name>
<evidence type="ECO:0000313" key="4">
    <source>
        <dbReference type="EMBL" id="DAC80036.1"/>
    </source>
</evidence>
<geneLocation type="plasmid" evidence="2">
    <name>pNRC100</name>
</geneLocation>
<proteinExistence type="predicted"/>
<dbReference type="EMBL" id="BK010830">
    <property type="protein sequence ID" value="DAC79670.1"/>
    <property type="molecule type" value="Genomic_DNA"/>
</dbReference>
<reference evidence="2" key="3">
    <citation type="journal article" date="2019" name="Microbiol. Resour. Announc.">
        <title>The genome of the Halobacterium salinarum type strain is closely related to that of the laboratory strains NRC-1 and R1.</title>
        <authorList>
            <person name="Pfeiffer F."/>
            <person name="Marchfelder A."/>
            <person name="Habermann B.H."/>
            <person name="Dyall-Smith M."/>
        </authorList>
    </citation>
    <scope>NUCLEOTIDE SEQUENCE</scope>
    <source>
        <strain evidence="2">NRC-1</strain>
        <plasmid evidence="2">pNRC100</plasmid>
        <plasmid evidence="3">pNRC200</plasmid>
    </source>
</reference>
<dbReference type="EMBL" id="BK010831">
    <property type="protein sequence ID" value="DAC79718.1"/>
    <property type="molecule type" value="Genomic_DNA"/>
</dbReference>
<organism evidence="2">
    <name type="scientific">Halobacterium salinarum (strain ATCC 700922 / JCM 11081 / NRC-1)</name>
    <name type="common">Halobacterium halobium</name>
    <dbReference type="NCBI Taxonomy" id="64091"/>
    <lineage>
        <taxon>Archaea</taxon>
        <taxon>Methanobacteriati</taxon>
        <taxon>Methanobacteriota</taxon>
        <taxon>Stenosarchaea group</taxon>
        <taxon>Halobacteria</taxon>
        <taxon>Halobacteriales</taxon>
        <taxon>Halobacteriaceae</taxon>
        <taxon>Halobacterium</taxon>
        <taxon>Halobacterium salinarum NRC-34001</taxon>
    </lineage>
</organism>
<gene>
    <name evidence="3" type="ORF">VNG_6051a</name>
    <name evidence="4" type="ORF">VNG_6474a</name>
    <name evidence="1" type="ORF">VNG_7038b</name>
    <name evidence="2" type="ORF">VNG_7170b</name>
</gene>
<dbReference type="EMBL" id="BK010830">
    <property type="protein sequence ID" value="DAC79515.1"/>
    <property type="molecule type" value="Genomic_DNA"/>
</dbReference>
<keyword evidence="2" id="KW-0614">Plasmid</keyword>
<dbReference type="AlphaFoldDB" id="A0A510NAF2"/>